<dbReference type="PANTHER" id="PTHR21502:SF2">
    <property type="entry name" value="RILP-LIKE PROTEIN 2"/>
    <property type="match status" value="1"/>
</dbReference>
<evidence type="ECO:0000256" key="6">
    <source>
        <dbReference type="ARBA" id="ARBA00022927"/>
    </source>
</evidence>
<feature type="region of interest" description="Disordered" evidence="12">
    <location>
        <begin position="246"/>
        <end position="271"/>
    </location>
</feature>
<dbReference type="GO" id="GO:0036064">
    <property type="term" value="C:ciliary basal body"/>
    <property type="evidence" value="ECO:0007669"/>
    <property type="project" value="TreeGrafter"/>
</dbReference>
<evidence type="ECO:0000256" key="12">
    <source>
        <dbReference type="SAM" id="MobiDB-lite"/>
    </source>
</evidence>
<feature type="compositionally biased region" description="Pro residues" evidence="12">
    <location>
        <begin position="52"/>
        <end position="63"/>
    </location>
</feature>
<keyword evidence="8" id="KW-0969">Cilium</keyword>
<dbReference type="GO" id="GO:0051959">
    <property type="term" value="F:dynein light intermediate chain binding"/>
    <property type="evidence" value="ECO:0007669"/>
    <property type="project" value="TreeGrafter"/>
</dbReference>
<keyword evidence="4" id="KW-0813">Transport</keyword>
<keyword evidence="7" id="KW-0175">Coiled coil</keyword>
<evidence type="ECO:0000313" key="16">
    <source>
        <dbReference type="Proteomes" id="UP000694423"/>
    </source>
</evidence>
<dbReference type="GO" id="GO:0005813">
    <property type="term" value="C:centrosome"/>
    <property type="evidence" value="ECO:0007669"/>
    <property type="project" value="UniProtKB-SubCell"/>
</dbReference>
<evidence type="ECO:0000259" key="13">
    <source>
        <dbReference type="PROSITE" id="PS51776"/>
    </source>
</evidence>
<reference evidence="15" key="1">
    <citation type="submission" date="2025-08" db="UniProtKB">
        <authorList>
            <consortium name="Ensembl"/>
        </authorList>
    </citation>
    <scope>IDENTIFICATION</scope>
</reference>
<evidence type="ECO:0000256" key="5">
    <source>
        <dbReference type="ARBA" id="ARBA00022490"/>
    </source>
</evidence>
<feature type="compositionally biased region" description="Pro residues" evidence="12">
    <location>
        <begin position="87"/>
        <end position="98"/>
    </location>
</feature>
<evidence type="ECO:0000256" key="11">
    <source>
        <dbReference type="ARBA" id="ARBA00040819"/>
    </source>
</evidence>
<dbReference type="GO" id="GO:0046983">
    <property type="term" value="F:protein dimerization activity"/>
    <property type="evidence" value="ECO:0007669"/>
    <property type="project" value="InterPro"/>
</dbReference>
<dbReference type="GO" id="GO:0060271">
    <property type="term" value="P:cilium assembly"/>
    <property type="evidence" value="ECO:0007669"/>
    <property type="project" value="TreeGrafter"/>
</dbReference>
<dbReference type="Proteomes" id="UP000694423">
    <property type="component" value="Unplaced"/>
</dbReference>
<evidence type="ECO:0000259" key="14">
    <source>
        <dbReference type="PROSITE" id="PS51777"/>
    </source>
</evidence>
<reference evidence="15" key="2">
    <citation type="submission" date="2025-09" db="UniProtKB">
        <authorList>
            <consortium name="Ensembl"/>
        </authorList>
    </citation>
    <scope>IDENTIFICATION</scope>
</reference>
<dbReference type="InterPro" id="IPR051241">
    <property type="entry name" value="DZIP_RILPL"/>
</dbReference>
<gene>
    <name evidence="15" type="primary">RILPL2</name>
</gene>
<evidence type="ECO:0000256" key="9">
    <source>
        <dbReference type="ARBA" id="ARBA00023212"/>
    </source>
</evidence>
<dbReference type="GO" id="GO:0031267">
    <property type="term" value="F:small GTPase binding"/>
    <property type="evidence" value="ECO:0007669"/>
    <property type="project" value="TreeGrafter"/>
</dbReference>
<feature type="compositionally biased region" description="Low complexity" evidence="12">
    <location>
        <begin position="256"/>
        <end position="265"/>
    </location>
</feature>
<dbReference type="Gene3D" id="1.20.58.1770">
    <property type="match status" value="1"/>
</dbReference>
<feature type="domain" description="RH1" evidence="13">
    <location>
        <begin position="131"/>
        <end position="224"/>
    </location>
</feature>
<keyword evidence="9" id="KW-0206">Cytoskeleton</keyword>
<feature type="compositionally biased region" description="Basic and acidic residues" evidence="12">
    <location>
        <begin position="246"/>
        <end position="255"/>
    </location>
</feature>
<feature type="compositionally biased region" description="Pro residues" evidence="12">
    <location>
        <begin position="1"/>
        <end position="20"/>
    </location>
</feature>
<accession>A0A8C4KGH5</accession>
<dbReference type="InterPro" id="IPR021563">
    <property type="entry name" value="RILP_dimer"/>
</dbReference>
<evidence type="ECO:0000256" key="1">
    <source>
        <dbReference type="ARBA" id="ARBA00004138"/>
    </source>
</evidence>
<dbReference type="GO" id="GO:0015031">
    <property type="term" value="P:protein transport"/>
    <property type="evidence" value="ECO:0007669"/>
    <property type="project" value="UniProtKB-KW"/>
</dbReference>
<evidence type="ECO:0000256" key="10">
    <source>
        <dbReference type="ARBA" id="ARBA00023273"/>
    </source>
</evidence>
<keyword evidence="10" id="KW-0966">Cell projection</keyword>
<keyword evidence="6" id="KW-0653">Protein transport</keyword>
<dbReference type="InterPro" id="IPR034744">
    <property type="entry name" value="RH2"/>
</dbReference>
<evidence type="ECO:0000256" key="7">
    <source>
        <dbReference type="ARBA" id="ARBA00023054"/>
    </source>
</evidence>
<dbReference type="InterPro" id="IPR034743">
    <property type="entry name" value="RH1"/>
</dbReference>
<dbReference type="PROSITE" id="PS51776">
    <property type="entry name" value="RH1"/>
    <property type="match status" value="1"/>
</dbReference>
<dbReference type="GO" id="GO:0005829">
    <property type="term" value="C:cytosol"/>
    <property type="evidence" value="ECO:0007669"/>
    <property type="project" value="UniProtKB-SubCell"/>
</dbReference>
<keyword evidence="16" id="KW-1185">Reference proteome</keyword>
<dbReference type="FunFam" id="1.20.58.1770:FF:000003">
    <property type="entry name" value="RILP-like protein 2 isoform X1"/>
    <property type="match status" value="1"/>
</dbReference>
<feature type="domain" description="RH2" evidence="14">
    <location>
        <begin position="206"/>
        <end position="272"/>
    </location>
</feature>
<keyword evidence="5" id="KW-0963">Cytoplasm</keyword>
<evidence type="ECO:0000256" key="3">
    <source>
        <dbReference type="ARBA" id="ARBA00004514"/>
    </source>
</evidence>
<evidence type="ECO:0000256" key="8">
    <source>
        <dbReference type="ARBA" id="ARBA00023069"/>
    </source>
</evidence>
<proteinExistence type="predicted"/>
<feature type="compositionally biased region" description="Acidic residues" evidence="12">
    <location>
        <begin position="116"/>
        <end position="131"/>
    </location>
</feature>
<evidence type="ECO:0000256" key="2">
    <source>
        <dbReference type="ARBA" id="ARBA00004300"/>
    </source>
</evidence>
<dbReference type="Pfam" id="PF11461">
    <property type="entry name" value="RILP"/>
    <property type="match status" value="1"/>
</dbReference>
<dbReference type="PANTHER" id="PTHR21502">
    <property type="entry name" value="ZINC FINGER PROTEIN DZIP1"/>
    <property type="match status" value="1"/>
</dbReference>
<evidence type="ECO:0000313" key="15">
    <source>
        <dbReference type="Ensembl" id="ENSDNVP00000022776.1"/>
    </source>
</evidence>
<feature type="region of interest" description="Disordered" evidence="12">
    <location>
        <begin position="1"/>
        <end position="138"/>
    </location>
</feature>
<dbReference type="AlphaFoldDB" id="A0A8C4KGH5"/>
<sequence length="284" mass="30505">MDLPPPFNPPPPPGLAPPRPRAGGGSAAGLLPLVPRPPPSPRAAPLRGGGLPSPPAEEPPPPGSAQGRTCGRAAACPMETPGGPRRPQAPPPAPPRPPQEGSWRRASAGMQRRREEEEEEEDGGEDEEEGGPESALAKSPFQLTAGDVYDISYVVGRDLLQLGGGPAVAAAVARLQFRIVRVLEMLEALLSLGPDKMVIDLTDPDRPRFTLRELREVLQERNQLKAQLLVVQEELQCYKSGIISQRRDQTEKLETESSGSSPGTSKDSEDKTIIKRLFSFKHGK</sequence>
<name>A0A8C4KGH5_DRONO</name>
<dbReference type="PROSITE" id="PS51777">
    <property type="entry name" value="RH2"/>
    <property type="match status" value="1"/>
</dbReference>
<protein>
    <recommendedName>
        <fullName evidence="11">RILP-like protein 2</fullName>
    </recommendedName>
</protein>
<organism evidence="15 16">
    <name type="scientific">Dromaius novaehollandiae</name>
    <name type="common">Emu</name>
    <dbReference type="NCBI Taxonomy" id="8790"/>
    <lineage>
        <taxon>Eukaryota</taxon>
        <taxon>Metazoa</taxon>
        <taxon>Chordata</taxon>
        <taxon>Craniata</taxon>
        <taxon>Vertebrata</taxon>
        <taxon>Euteleostomi</taxon>
        <taxon>Archelosauria</taxon>
        <taxon>Archosauria</taxon>
        <taxon>Dinosauria</taxon>
        <taxon>Saurischia</taxon>
        <taxon>Theropoda</taxon>
        <taxon>Coelurosauria</taxon>
        <taxon>Aves</taxon>
        <taxon>Palaeognathae</taxon>
        <taxon>Casuariiformes</taxon>
        <taxon>Dromaiidae</taxon>
        <taxon>Dromaius</taxon>
    </lineage>
</organism>
<evidence type="ECO:0000256" key="4">
    <source>
        <dbReference type="ARBA" id="ARBA00022448"/>
    </source>
</evidence>
<dbReference type="SUPFAM" id="SSF161256">
    <property type="entry name" value="RILP dimerisation region"/>
    <property type="match status" value="1"/>
</dbReference>
<dbReference type="Ensembl" id="ENSDNVT00000027481.1">
    <property type="protein sequence ID" value="ENSDNVP00000022776.1"/>
    <property type="gene ID" value="ENSDNVG00000015846.1"/>
</dbReference>
<comment type="subcellular location">
    <subcellularLocation>
        <location evidence="1">Cell projection</location>
        <location evidence="1">Cilium</location>
    </subcellularLocation>
    <subcellularLocation>
        <location evidence="2">Cytoplasm</location>
        <location evidence="2">Cytoskeleton</location>
        <location evidence="2">Microtubule organizing center</location>
        <location evidence="2">Centrosome</location>
    </subcellularLocation>
    <subcellularLocation>
        <location evidence="3">Cytoplasm</location>
        <location evidence="3">Cytosol</location>
    </subcellularLocation>
</comment>